<keyword evidence="1" id="KW-1133">Transmembrane helix</keyword>
<protein>
    <submittedName>
        <fullName evidence="2">Uncharacterized protein</fullName>
    </submittedName>
</protein>
<keyword evidence="1" id="KW-0812">Transmembrane</keyword>
<evidence type="ECO:0000256" key="1">
    <source>
        <dbReference type="SAM" id="Phobius"/>
    </source>
</evidence>
<evidence type="ECO:0000313" key="2">
    <source>
        <dbReference type="EMBL" id="MQY42955.1"/>
    </source>
</evidence>
<accession>A0A844ALS9</accession>
<proteinExistence type="predicted"/>
<organism evidence="2 3">
    <name type="scientific">Tritonibacter aquimaris</name>
    <dbReference type="NCBI Taxonomy" id="2663379"/>
    <lineage>
        <taxon>Bacteria</taxon>
        <taxon>Pseudomonadati</taxon>
        <taxon>Pseudomonadota</taxon>
        <taxon>Alphaproteobacteria</taxon>
        <taxon>Rhodobacterales</taxon>
        <taxon>Paracoccaceae</taxon>
        <taxon>Tritonibacter</taxon>
    </lineage>
</organism>
<gene>
    <name evidence="2" type="ORF">GG681_09905</name>
</gene>
<comment type="caution">
    <text evidence="2">The sequence shown here is derived from an EMBL/GenBank/DDBJ whole genome shotgun (WGS) entry which is preliminary data.</text>
</comment>
<feature type="transmembrane region" description="Helical" evidence="1">
    <location>
        <begin position="93"/>
        <end position="115"/>
    </location>
</feature>
<dbReference type="RefSeq" id="WP_153547615.1">
    <property type="nucleotide sequence ID" value="NZ_WIXK01000004.1"/>
</dbReference>
<evidence type="ECO:0000313" key="3">
    <source>
        <dbReference type="Proteomes" id="UP000436694"/>
    </source>
</evidence>
<keyword evidence="1" id="KW-0472">Membrane</keyword>
<reference evidence="2 3" key="1">
    <citation type="submission" date="2019-10" db="EMBL/GenBank/DDBJ databases">
        <title>Epibacterium sp. nov., isolated from seawater.</title>
        <authorList>
            <person name="Zhang X."/>
            <person name="Li N."/>
        </authorList>
    </citation>
    <scope>NUCLEOTIDE SEQUENCE [LARGE SCALE GENOMIC DNA]</scope>
    <source>
        <strain evidence="2 3">SM1969</strain>
    </source>
</reference>
<dbReference type="EMBL" id="WIXK01000004">
    <property type="protein sequence ID" value="MQY42955.1"/>
    <property type="molecule type" value="Genomic_DNA"/>
</dbReference>
<name>A0A844ALS9_9RHOB</name>
<sequence length="121" mass="13811">MAQDLVADIEELHALLRSREGGRGDFATVLHKRRRQLPRRVFRQGLKLAAALPMLQHPKLHVLVDERPLRRAADDMRRHLKSINVVDRRVGRVLNVLGTVAFSLLVVLVMLVTVLKLRGFL</sequence>
<keyword evidence="3" id="KW-1185">Reference proteome</keyword>
<dbReference type="AlphaFoldDB" id="A0A844ALS9"/>
<dbReference type="Proteomes" id="UP000436694">
    <property type="component" value="Unassembled WGS sequence"/>
</dbReference>